<protein>
    <submittedName>
        <fullName evidence="1">Uncharacterized protein</fullName>
    </submittedName>
</protein>
<organism evidence="1 2">
    <name type="scientific">Parafrankia soli</name>
    <dbReference type="NCBI Taxonomy" id="2599596"/>
    <lineage>
        <taxon>Bacteria</taxon>
        <taxon>Bacillati</taxon>
        <taxon>Actinomycetota</taxon>
        <taxon>Actinomycetes</taxon>
        <taxon>Frankiales</taxon>
        <taxon>Frankiaceae</taxon>
        <taxon>Parafrankia</taxon>
    </lineage>
</organism>
<reference evidence="2" key="1">
    <citation type="submission" date="2016-07" db="EMBL/GenBank/DDBJ databases">
        <title>Frankia sp. NRRL B-16219 Genome sequencing.</title>
        <authorList>
            <person name="Ghodhbane-Gtari F."/>
            <person name="Swanson E."/>
            <person name="Gueddou A."/>
            <person name="Louati M."/>
            <person name="Nouioui I."/>
            <person name="Hezbri K."/>
            <person name="Abebe-Akele F."/>
            <person name="Simpson S."/>
            <person name="Morris K."/>
            <person name="Thomas K."/>
            <person name="Gtari M."/>
            <person name="Tisa L.S."/>
        </authorList>
    </citation>
    <scope>NUCLEOTIDE SEQUENCE [LARGE SCALE GENOMIC DNA]</scope>
    <source>
        <strain evidence="2">NRRL B-16219</strain>
    </source>
</reference>
<gene>
    <name evidence="1" type="ORF">BBK14_32070</name>
</gene>
<comment type="caution">
    <text evidence="1">The sequence shown here is derived from an EMBL/GenBank/DDBJ whole genome shotgun (WGS) entry which is preliminary data.</text>
</comment>
<proteinExistence type="predicted"/>
<sequence>MVDALVARLRTSRPYAFKDLDRLAVLRRAKTRALGRAGLVGYMNNPINVRVWISTPSGREMTRRICLQFVIPWMRDGATGAEETEPTSIRVPGWLLLEVPADS</sequence>
<dbReference type="EMBL" id="MAXA01000050">
    <property type="protein sequence ID" value="OHV41982.1"/>
    <property type="molecule type" value="Genomic_DNA"/>
</dbReference>
<dbReference type="Proteomes" id="UP000179769">
    <property type="component" value="Unassembled WGS sequence"/>
</dbReference>
<accession>A0A1S1R9J9</accession>
<dbReference type="AlphaFoldDB" id="A0A1S1R9J9"/>
<evidence type="ECO:0000313" key="2">
    <source>
        <dbReference type="Proteomes" id="UP000179769"/>
    </source>
</evidence>
<evidence type="ECO:0000313" key="1">
    <source>
        <dbReference type="EMBL" id="OHV41982.1"/>
    </source>
</evidence>
<name>A0A1S1R9J9_9ACTN</name>
<keyword evidence="2" id="KW-1185">Reference proteome</keyword>